<keyword evidence="1" id="KW-0472">Membrane</keyword>
<sequence>MRSVKELDPKFKPRWVKIELGLLAAMAGACGCVVVAAILQIGWLAMIAFYGLPTLFAAVFAVKYGTVGLGFIGVWFPILALKAAQLERWLELDLDWKR</sequence>
<protein>
    <submittedName>
        <fullName evidence="2">Uncharacterized protein</fullName>
    </submittedName>
</protein>
<dbReference type="AlphaFoldDB" id="A0A0P1H416"/>
<dbReference type="PROSITE" id="PS51257">
    <property type="entry name" value="PROKAR_LIPOPROTEIN"/>
    <property type="match status" value="1"/>
</dbReference>
<organism evidence="2 3">
    <name type="scientific">Thalassovita mediterranea</name>
    <dbReference type="NCBI Taxonomy" id="340021"/>
    <lineage>
        <taxon>Bacteria</taxon>
        <taxon>Pseudomonadati</taxon>
        <taxon>Pseudomonadota</taxon>
        <taxon>Alphaproteobacteria</taxon>
        <taxon>Rhodobacterales</taxon>
        <taxon>Roseobacteraceae</taxon>
        <taxon>Thalassovita</taxon>
    </lineage>
</organism>
<feature type="transmembrane region" description="Helical" evidence="1">
    <location>
        <begin position="20"/>
        <end position="49"/>
    </location>
</feature>
<evidence type="ECO:0000313" key="3">
    <source>
        <dbReference type="Proteomes" id="UP000051681"/>
    </source>
</evidence>
<name>A0A0P1H416_9RHOB</name>
<gene>
    <name evidence="2" type="ORF">TM5383_02490</name>
</gene>
<proteinExistence type="predicted"/>
<evidence type="ECO:0000313" key="2">
    <source>
        <dbReference type="EMBL" id="CUH85262.1"/>
    </source>
</evidence>
<dbReference type="Proteomes" id="UP000051681">
    <property type="component" value="Unassembled WGS sequence"/>
</dbReference>
<dbReference type="STRING" id="340021.TM5383_02490"/>
<keyword evidence="1" id="KW-1133">Transmembrane helix</keyword>
<dbReference type="EMBL" id="CYSF01000012">
    <property type="protein sequence ID" value="CUH85262.1"/>
    <property type="molecule type" value="Genomic_DNA"/>
</dbReference>
<feature type="transmembrane region" description="Helical" evidence="1">
    <location>
        <begin position="55"/>
        <end position="81"/>
    </location>
</feature>
<keyword evidence="1" id="KW-0812">Transmembrane</keyword>
<evidence type="ECO:0000256" key="1">
    <source>
        <dbReference type="SAM" id="Phobius"/>
    </source>
</evidence>
<keyword evidence="3" id="KW-1185">Reference proteome</keyword>
<reference evidence="2 3" key="1">
    <citation type="submission" date="2015-09" db="EMBL/GenBank/DDBJ databases">
        <authorList>
            <consortium name="Swine Surveillance"/>
        </authorList>
    </citation>
    <scope>NUCLEOTIDE SEQUENCE [LARGE SCALE GENOMIC DNA]</scope>
    <source>
        <strain evidence="2 3">CECT 8383</strain>
    </source>
</reference>
<accession>A0A0P1H416</accession>